<proteinExistence type="predicted"/>
<name>A0A0P5XE78_9CRUS</name>
<organism evidence="1">
    <name type="scientific">Daphnia magna</name>
    <dbReference type="NCBI Taxonomy" id="35525"/>
    <lineage>
        <taxon>Eukaryota</taxon>
        <taxon>Metazoa</taxon>
        <taxon>Ecdysozoa</taxon>
        <taxon>Arthropoda</taxon>
        <taxon>Crustacea</taxon>
        <taxon>Branchiopoda</taxon>
        <taxon>Diplostraca</taxon>
        <taxon>Cladocera</taxon>
        <taxon>Anomopoda</taxon>
        <taxon>Daphniidae</taxon>
        <taxon>Daphnia</taxon>
    </lineage>
</organism>
<sequence length="89" mass="10165">MIDSSAPICCTVYLHATPTCHYSSANAIANDYKRNAPIGKLQRWMLTVFIIRLTCHKIWNLHYETVAFEILSGSDTSHNHSFLLLKRIT</sequence>
<dbReference type="EMBL" id="GDIQ01003205">
    <property type="protein sequence ID" value="JAN91532.1"/>
    <property type="molecule type" value="Transcribed_RNA"/>
</dbReference>
<accession>A0A0P5XE78</accession>
<reference evidence="1" key="1">
    <citation type="submission" date="2015-10" db="EMBL/GenBank/DDBJ databases">
        <title>EvidentialGene: Evidence-directed Construction of Complete mRNA Transcriptomes without Genomes.</title>
        <authorList>
            <person name="Gilbert D.G."/>
        </authorList>
    </citation>
    <scope>NUCLEOTIDE SEQUENCE</scope>
</reference>
<dbReference type="AlphaFoldDB" id="A0A0P5XE78"/>
<evidence type="ECO:0000313" key="1">
    <source>
        <dbReference type="EMBL" id="JAN91532.1"/>
    </source>
</evidence>
<protein>
    <submittedName>
        <fullName evidence="1">Uncharacterized protein</fullName>
    </submittedName>
</protein>